<gene>
    <name evidence="2" type="ORF">HanXRQr2_Chr09g0369081</name>
</gene>
<sequence length="363" mass="41044">MSKRSKEKESADRAKKHPISRSLPDLDSKDRISTLEREMARVKKKEVNAVQFEVCEECGDIRYRAEQCPTGPSDYTEEANQVYGDRKQYDMNSNTYHPGLRNHPNFRYGKASNQMNPNFQSGNQGGQGGSSYNNRQGGNQGGYQRNYNQGGNQGYQNREGNYQRGYNQGGNGGNASNSRGDDSINSKFDAIMNVVSTLTNSHHEFKAEVRKEFEVRDKSQKALEKQVGQLAEEMAQMRGSTGKLPSVTAVNLKHQGSSSRNTGNVGKMSIRDVKDIRPYVDNCRDKRCDMRILSDANTFYIETVLSHLGIRECFSEINTNPGFVDDKGKLRILPYHGFLRSQHRYSSLCPPYVCKVFSYDIFT</sequence>
<dbReference type="PANTHER" id="PTHR20889:SF12">
    <property type="entry name" value="LP01149P"/>
    <property type="match status" value="1"/>
</dbReference>
<keyword evidence="3" id="KW-1185">Reference proteome</keyword>
<name>A0A9K3N6Y5_HELAN</name>
<dbReference type="PANTHER" id="PTHR20889">
    <property type="entry name" value="PHOSPHATASE, ORPHAN 1, 2"/>
    <property type="match status" value="1"/>
</dbReference>
<feature type="region of interest" description="Disordered" evidence="1">
    <location>
        <begin position="92"/>
        <end position="184"/>
    </location>
</feature>
<dbReference type="InterPro" id="IPR016965">
    <property type="entry name" value="Pase_PHOSPHO-typ"/>
</dbReference>
<organism evidence="2 3">
    <name type="scientific">Helianthus annuus</name>
    <name type="common">Common sunflower</name>
    <dbReference type="NCBI Taxonomy" id="4232"/>
    <lineage>
        <taxon>Eukaryota</taxon>
        <taxon>Viridiplantae</taxon>
        <taxon>Streptophyta</taxon>
        <taxon>Embryophyta</taxon>
        <taxon>Tracheophyta</taxon>
        <taxon>Spermatophyta</taxon>
        <taxon>Magnoliopsida</taxon>
        <taxon>eudicotyledons</taxon>
        <taxon>Gunneridae</taxon>
        <taxon>Pentapetalae</taxon>
        <taxon>asterids</taxon>
        <taxon>campanulids</taxon>
        <taxon>Asterales</taxon>
        <taxon>Asteraceae</taxon>
        <taxon>Asteroideae</taxon>
        <taxon>Heliantheae alliance</taxon>
        <taxon>Heliantheae</taxon>
        <taxon>Helianthus</taxon>
    </lineage>
</organism>
<dbReference type="InterPro" id="IPR036412">
    <property type="entry name" value="HAD-like_sf"/>
</dbReference>
<keyword evidence="2" id="KW-0378">Hydrolase</keyword>
<dbReference type="Gramene" id="mRNA:HanXRQr2_Chr09g0369081">
    <property type="protein sequence ID" value="mRNA:HanXRQr2_Chr09g0369081"/>
    <property type="gene ID" value="HanXRQr2_Chr09g0369081"/>
</dbReference>
<dbReference type="GO" id="GO:0016791">
    <property type="term" value="F:phosphatase activity"/>
    <property type="evidence" value="ECO:0007669"/>
    <property type="project" value="InterPro"/>
</dbReference>
<dbReference type="EC" id="3.6.1.1" evidence="2"/>
<evidence type="ECO:0000313" key="2">
    <source>
        <dbReference type="EMBL" id="KAF5789262.1"/>
    </source>
</evidence>
<feature type="compositionally biased region" description="Basic and acidic residues" evidence="1">
    <location>
        <begin position="1"/>
        <end position="13"/>
    </location>
</feature>
<dbReference type="EMBL" id="MNCJ02000324">
    <property type="protein sequence ID" value="KAF5789262.1"/>
    <property type="molecule type" value="Genomic_DNA"/>
</dbReference>
<reference evidence="2" key="2">
    <citation type="submission" date="2020-06" db="EMBL/GenBank/DDBJ databases">
        <title>Helianthus annuus Genome sequencing and assembly Release 2.</title>
        <authorList>
            <person name="Gouzy J."/>
            <person name="Langlade N."/>
            <person name="Munos S."/>
        </authorList>
    </citation>
    <scope>NUCLEOTIDE SEQUENCE</scope>
    <source>
        <tissue evidence="2">Leaves</tissue>
    </source>
</reference>
<evidence type="ECO:0000256" key="1">
    <source>
        <dbReference type="SAM" id="MobiDB-lite"/>
    </source>
</evidence>
<feature type="compositionally biased region" description="Low complexity" evidence="1">
    <location>
        <begin position="130"/>
        <end position="166"/>
    </location>
</feature>
<dbReference type="SUPFAM" id="SSF56784">
    <property type="entry name" value="HAD-like"/>
    <property type="match status" value="1"/>
</dbReference>
<dbReference type="Proteomes" id="UP000215914">
    <property type="component" value="Unassembled WGS sequence"/>
</dbReference>
<evidence type="ECO:0000313" key="3">
    <source>
        <dbReference type="Proteomes" id="UP000215914"/>
    </source>
</evidence>
<reference evidence="2" key="1">
    <citation type="journal article" date="2017" name="Nature">
        <title>The sunflower genome provides insights into oil metabolism, flowering and Asterid evolution.</title>
        <authorList>
            <person name="Badouin H."/>
            <person name="Gouzy J."/>
            <person name="Grassa C.J."/>
            <person name="Murat F."/>
            <person name="Staton S.E."/>
            <person name="Cottret L."/>
            <person name="Lelandais-Briere C."/>
            <person name="Owens G.L."/>
            <person name="Carrere S."/>
            <person name="Mayjonade B."/>
            <person name="Legrand L."/>
            <person name="Gill N."/>
            <person name="Kane N.C."/>
            <person name="Bowers J.E."/>
            <person name="Hubner S."/>
            <person name="Bellec A."/>
            <person name="Berard A."/>
            <person name="Berges H."/>
            <person name="Blanchet N."/>
            <person name="Boniface M.C."/>
            <person name="Brunel D."/>
            <person name="Catrice O."/>
            <person name="Chaidir N."/>
            <person name="Claudel C."/>
            <person name="Donnadieu C."/>
            <person name="Faraut T."/>
            <person name="Fievet G."/>
            <person name="Helmstetter N."/>
            <person name="King M."/>
            <person name="Knapp S.J."/>
            <person name="Lai Z."/>
            <person name="Le Paslier M.C."/>
            <person name="Lippi Y."/>
            <person name="Lorenzon L."/>
            <person name="Mandel J.R."/>
            <person name="Marage G."/>
            <person name="Marchand G."/>
            <person name="Marquand E."/>
            <person name="Bret-Mestries E."/>
            <person name="Morien E."/>
            <person name="Nambeesan S."/>
            <person name="Nguyen T."/>
            <person name="Pegot-Espagnet P."/>
            <person name="Pouilly N."/>
            <person name="Raftis F."/>
            <person name="Sallet E."/>
            <person name="Schiex T."/>
            <person name="Thomas J."/>
            <person name="Vandecasteele C."/>
            <person name="Vares D."/>
            <person name="Vear F."/>
            <person name="Vautrin S."/>
            <person name="Crespi M."/>
            <person name="Mangin B."/>
            <person name="Burke J.M."/>
            <person name="Salse J."/>
            <person name="Munos S."/>
            <person name="Vincourt P."/>
            <person name="Rieseberg L.H."/>
            <person name="Langlade N.B."/>
        </authorList>
    </citation>
    <scope>NUCLEOTIDE SEQUENCE</scope>
    <source>
        <tissue evidence="2">Leaves</tissue>
    </source>
</reference>
<accession>A0A9K3N6Y5</accession>
<dbReference type="GO" id="GO:0004427">
    <property type="term" value="F:inorganic diphosphate phosphatase activity"/>
    <property type="evidence" value="ECO:0007669"/>
    <property type="project" value="UniProtKB-EC"/>
</dbReference>
<proteinExistence type="predicted"/>
<protein>
    <submittedName>
        <fullName evidence="2">Inorganic diphosphatase</fullName>
        <ecNumber evidence="2">3.6.1.1</ecNumber>
    </submittedName>
</protein>
<comment type="caution">
    <text evidence="2">The sequence shown here is derived from an EMBL/GenBank/DDBJ whole genome shotgun (WGS) entry which is preliminary data.</text>
</comment>
<dbReference type="AlphaFoldDB" id="A0A9K3N6Y5"/>
<feature type="region of interest" description="Disordered" evidence="1">
    <location>
        <begin position="1"/>
        <end position="31"/>
    </location>
</feature>
<dbReference type="Pfam" id="PF06888">
    <property type="entry name" value="Put_Phosphatase"/>
    <property type="match status" value="1"/>
</dbReference>